<comment type="caution">
    <text evidence="2">The sequence shown here is derived from an EMBL/GenBank/DDBJ whole genome shotgun (WGS) entry which is preliminary data.</text>
</comment>
<feature type="compositionally biased region" description="Basic residues" evidence="1">
    <location>
        <begin position="1"/>
        <end position="11"/>
    </location>
</feature>
<reference evidence="2 3" key="1">
    <citation type="submission" date="2021-11" db="EMBL/GenBank/DDBJ databases">
        <title>Black yeast isolated from Biological Soil Crust.</title>
        <authorList>
            <person name="Kurbessoian T."/>
        </authorList>
    </citation>
    <scope>NUCLEOTIDE SEQUENCE [LARGE SCALE GENOMIC DNA]</scope>
    <source>
        <strain evidence="2 3">CCFEE 5522</strain>
    </source>
</reference>
<sequence length="276" mass="29670">MRQRANRRKVRQQAAVAAGVDDADINSDTSEDSAYESGREGRTRVQKQSGNMPPPPKPSGASEKRKAPNAGRRKQEPKHPKLSTNNRSLQSSRQTPSQLVMSGGLGSGRTSKSRHSTVSGSSVDDDEEDGNTSEDYDARHPTVPPEDSLRQRLSATRSQRAKSRSAPNEGITPFKDWVNGAAANGDQDQEERRNGSPDGEGNGGDGDADRRREEVNGGMDDDEAFHAAMRASQVPEDRNGEGATGEHATGNEGLPDGPADVRPSTEVEKEESEGKE</sequence>
<feature type="compositionally biased region" description="Acidic residues" evidence="1">
    <location>
        <begin position="21"/>
        <end position="34"/>
    </location>
</feature>
<dbReference type="Proteomes" id="UP001324427">
    <property type="component" value="Unassembled WGS sequence"/>
</dbReference>
<dbReference type="AlphaFoldDB" id="A0AAV9JXS6"/>
<keyword evidence="3" id="KW-1185">Reference proteome</keyword>
<name>A0AAV9JXS6_9PEZI</name>
<feature type="compositionally biased region" description="Basic and acidic residues" evidence="1">
    <location>
        <begin position="263"/>
        <end position="276"/>
    </location>
</feature>
<proteinExistence type="predicted"/>
<evidence type="ECO:0000256" key="1">
    <source>
        <dbReference type="SAM" id="MobiDB-lite"/>
    </source>
</evidence>
<organism evidence="2 3">
    <name type="scientific">Oleoguttula mirabilis</name>
    <dbReference type="NCBI Taxonomy" id="1507867"/>
    <lineage>
        <taxon>Eukaryota</taxon>
        <taxon>Fungi</taxon>
        <taxon>Dikarya</taxon>
        <taxon>Ascomycota</taxon>
        <taxon>Pezizomycotina</taxon>
        <taxon>Dothideomycetes</taxon>
        <taxon>Dothideomycetidae</taxon>
        <taxon>Mycosphaerellales</taxon>
        <taxon>Teratosphaeriaceae</taxon>
        <taxon>Oleoguttula</taxon>
    </lineage>
</organism>
<protein>
    <submittedName>
        <fullName evidence="2">Uncharacterized protein</fullName>
    </submittedName>
</protein>
<feature type="compositionally biased region" description="Polar residues" evidence="1">
    <location>
        <begin position="82"/>
        <end position="100"/>
    </location>
</feature>
<evidence type="ECO:0000313" key="3">
    <source>
        <dbReference type="Proteomes" id="UP001324427"/>
    </source>
</evidence>
<feature type="compositionally biased region" description="Acidic residues" evidence="1">
    <location>
        <begin position="123"/>
        <end position="135"/>
    </location>
</feature>
<accession>A0AAV9JXS6</accession>
<dbReference type="EMBL" id="JAVFHQ010000001">
    <property type="protein sequence ID" value="KAK4550497.1"/>
    <property type="molecule type" value="Genomic_DNA"/>
</dbReference>
<gene>
    <name evidence="2" type="ORF">LTR36_000076</name>
</gene>
<feature type="region of interest" description="Disordered" evidence="1">
    <location>
        <begin position="1"/>
        <end position="276"/>
    </location>
</feature>
<evidence type="ECO:0000313" key="2">
    <source>
        <dbReference type="EMBL" id="KAK4550497.1"/>
    </source>
</evidence>